<comment type="caution">
    <text evidence="1">The sequence shown here is derived from an EMBL/GenBank/DDBJ whole genome shotgun (WGS) entry which is preliminary data.</text>
</comment>
<evidence type="ECO:0000313" key="1">
    <source>
        <dbReference type="EMBL" id="GAH96576.1"/>
    </source>
</evidence>
<sequence>PAGKSVHGLEYAQMYPDLTNVKRKYLGARQPKDSPYEDPRIKLYLVKDLAPLIMRLFVLPGVAFEKIVVGLTINKCQMRELEAPTEDQVLKAKVIRYYDYLRW</sequence>
<dbReference type="AlphaFoldDB" id="X1JPB8"/>
<feature type="non-terminal residue" evidence="1">
    <location>
        <position position="1"/>
    </location>
</feature>
<protein>
    <submittedName>
        <fullName evidence="1">Uncharacterized protein</fullName>
    </submittedName>
</protein>
<reference evidence="1" key="1">
    <citation type="journal article" date="2014" name="Front. Microbiol.">
        <title>High frequency of phylogenetically diverse reductive dehalogenase-homologous genes in deep subseafloor sedimentary metagenomes.</title>
        <authorList>
            <person name="Kawai M."/>
            <person name="Futagami T."/>
            <person name="Toyoda A."/>
            <person name="Takaki Y."/>
            <person name="Nishi S."/>
            <person name="Hori S."/>
            <person name="Arai W."/>
            <person name="Tsubouchi T."/>
            <person name="Morono Y."/>
            <person name="Uchiyama I."/>
            <person name="Ito T."/>
            <person name="Fujiyama A."/>
            <person name="Inagaki F."/>
            <person name="Takami H."/>
        </authorList>
    </citation>
    <scope>NUCLEOTIDE SEQUENCE</scope>
    <source>
        <strain evidence="1">Expedition CK06-06</strain>
    </source>
</reference>
<proteinExistence type="predicted"/>
<gene>
    <name evidence="1" type="ORF">S03H2_69332</name>
</gene>
<dbReference type="EMBL" id="BARU01045786">
    <property type="protein sequence ID" value="GAH96576.1"/>
    <property type="molecule type" value="Genomic_DNA"/>
</dbReference>
<organism evidence="1">
    <name type="scientific">marine sediment metagenome</name>
    <dbReference type="NCBI Taxonomy" id="412755"/>
    <lineage>
        <taxon>unclassified sequences</taxon>
        <taxon>metagenomes</taxon>
        <taxon>ecological metagenomes</taxon>
    </lineage>
</organism>
<name>X1JPB8_9ZZZZ</name>
<accession>X1JPB8</accession>